<dbReference type="RefSeq" id="WP_253669770.1">
    <property type="nucleotide sequence ID" value="NZ_JAMTCP010000011.1"/>
</dbReference>
<organism evidence="2 3">
    <name type="scientific">Streptoalloteichus tenebrarius (strain ATCC 17920 / DSM 40477 / JCM 4838 / CBS 697.72 / NBRC 16177 / NCIMB 11028 / NRRL B-12390 / A12253. 1 / ISP 5477)</name>
    <name type="common">Streptomyces tenebrarius</name>
    <dbReference type="NCBI Taxonomy" id="1933"/>
    <lineage>
        <taxon>Bacteria</taxon>
        <taxon>Bacillati</taxon>
        <taxon>Actinomycetota</taxon>
        <taxon>Actinomycetes</taxon>
        <taxon>Pseudonocardiales</taxon>
        <taxon>Pseudonocardiaceae</taxon>
        <taxon>Streptoalloteichus</taxon>
    </lineage>
</organism>
<dbReference type="SUPFAM" id="SSF53474">
    <property type="entry name" value="alpha/beta-Hydrolases"/>
    <property type="match status" value="1"/>
</dbReference>
<gene>
    <name evidence="2" type="ORF">LX15_002557</name>
</gene>
<dbReference type="PANTHER" id="PTHR43433:SF1">
    <property type="entry name" value="BLL5160 PROTEIN"/>
    <property type="match status" value="1"/>
</dbReference>
<accession>A0ABT1HTM2</accession>
<feature type="domain" description="AB hydrolase-1" evidence="1">
    <location>
        <begin position="41"/>
        <end position="282"/>
    </location>
</feature>
<reference evidence="2 3" key="1">
    <citation type="submission" date="2022-06" db="EMBL/GenBank/DDBJ databases">
        <title>Genomic Encyclopedia of Archaeal and Bacterial Type Strains, Phase II (KMG-II): from individual species to whole genera.</title>
        <authorList>
            <person name="Goeker M."/>
        </authorList>
    </citation>
    <scope>NUCLEOTIDE SEQUENCE [LARGE SCALE GENOMIC DNA]</scope>
    <source>
        <strain evidence="2 3">DSM 40477</strain>
    </source>
</reference>
<protein>
    <submittedName>
        <fullName evidence="2">Pimeloyl-ACP methyl ester carboxylesterase</fullName>
    </submittedName>
</protein>
<dbReference type="EMBL" id="JAMTCP010000011">
    <property type="protein sequence ID" value="MCP2258859.1"/>
    <property type="molecule type" value="Genomic_DNA"/>
</dbReference>
<keyword evidence="3" id="KW-1185">Reference proteome</keyword>
<dbReference type="PANTHER" id="PTHR43433">
    <property type="entry name" value="HYDROLASE, ALPHA/BETA FOLD FAMILY PROTEIN"/>
    <property type="match status" value="1"/>
</dbReference>
<evidence type="ECO:0000313" key="3">
    <source>
        <dbReference type="Proteomes" id="UP001205311"/>
    </source>
</evidence>
<dbReference type="PRINTS" id="PR00111">
    <property type="entry name" value="ABHYDROLASE"/>
</dbReference>
<dbReference type="InterPro" id="IPR000073">
    <property type="entry name" value="AB_hydrolase_1"/>
</dbReference>
<proteinExistence type="predicted"/>
<dbReference type="Proteomes" id="UP001205311">
    <property type="component" value="Unassembled WGS sequence"/>
</dbReference>
<evidence type="ECO:0000259" key="1">
    <source>
        <dbReference type="Pfam" id="PF12697"/>
    </source>
</evidence>
<sequence length="299" mass="32423">MSTGDRAGGHGDHSFGVSSFVTTEDGRRLHFMARGTGDPTVVFESGMGFSRSTWGLVQPVVGRRVRAVVYDRAGIGRSDADPRPRTLDRMAGDLGTLLRALGPGPFVLVGHSWGGPVVRVAAAADPSRIRGLVLVDPSDENCDLYFTPSARRGRACSRLVLPVLARLGLYRLLGGGAGRAQPADVVADHRREDFTVRAARALLAELAPFADELRRLRRQRPELGDIEVSVITGARSSRFGRTLRTAISEAHRRTAAALPNGRLVEARRSGHLVLFSEPEVIVGEILRMVDADPQEPRRE</sequence>
<name>A0ABT1HTM2_STRSD</name>
<dbReference type="InterPro" id="IPR029058">
    <property type="entry name" value="AB_hydrolase_fold"/>
</dbReference>
<comment type="caution">
    <text evidence="2">The sequence shown here is derived from an EMBL/GenBank/DDBJ whole genome shotgun (WGS) entry which is preliminary data.</text>
</comment>
<evidence type="ECO:0000313" key="2">
    <source>
        <dbReference type="EMBL" id="MCP2258859.1"/>
    </source>
</evidence>
<dbReference type="Pfam" id="PF12697">
    <property type="entry name" value="Abhydrolase_6"/>
    <property type="match status" value="1"/>
</dbReference>
<dbReference type="InterPro" id="IPR050471">
    <property type="entry name" value="AB_hydrolase"/>
</dbReference>
<dbReference type="Gene3D" id="3.40.50.1820">
    <property type="entry name" value="alpha/beta hydrolase"/>
    <property type="match status" value="1"/>
</dbReference>